<dbReference type="PANTHER" id="PTHR34137:SF1">
    <property type="entry name" value="EXODEOXYRIBONUCLEASE 7 SMALL SUBUNIT"/>
    <property type="match status" value="1"/>
</dbReference>
<reference evidence="8 9" key="1">
    <citation type="submission" date="2021-05" db="EMBL/GenBank/DDBJ databases">
        <title>Petroleum and Energy Research Collection (APPE): ex situ preservation of microbial diversity associated with the oil industry and exploitation of its biotechnological potential.</title>
        <authorList>
            <person name="Paixao C.T.M."/>
            <person name="Gomes M.B."/>
            <person name="Oliveira V.M."/>
        </authorList>
    </citation>
    <scope>NUCLEOTIDE SEQUENCE [LARGE SCALE GENOMIC DNA]</scope>
    <source>
        <strain evidence="8 9">LIT2</strain>
    </source>
</reference>
<keyword evidence="2 6" id="KW-0963">Cytoplasm</keyword>
<keyword evidence="5 6" id="KW-0269">Exonuclease</keyword>
<comment type="similarity">
    <text evidence="1 6">Belongs to the XseB family.</text>
</comment>
<name>A0ABS7WY10_9GAMM</name>
<feature type="region of interest" description="Disordered" evidence="7">
    <location>
        <begin position="1"/>
        <end position="20"/>
    </location>
</feature>
<evidence type="ECO:0000256" key="3">
    <source>
        <dbReference type="ARBA" id="ARBA00022722"/>
    </source>
</evidence>
<dbReference type="EMBL" id="JAGXFD010000001">
    <property type="protein sequence ID" value="MBZ9567024.1"/>
    <property type="molecule type" value="Genomic_DNA"/>
</dbReference>
<dbReference type="GO" id="GO:0008855">
    <property type="term" value="F:exodeoxyribonuclease VII activity"/>
    <property type="evidence" value="ECO:0007669"/>
    <property type="project" value="UniProtKB-EC"/>
</dbReference>
<dbReference type="HAMAP" id="MF_00337">
    <property type="entry name" value="Exonuc_7_S"/>
    <property type="match status" value="1"/>
</dbReference>
<dbReference type="InterPro" id="IPR003761">
    <property type="entry name" value="Exonuc_VII_S"/>
</dbReference>
<evidence type="ECO:0000256" key="2">
    <source>
        <dbReference type="ARBA" id="ARBA00022490"/>
    </source>
</evidence>
<dbReference type="Gene3D" id="1.10.287.1040">
    <property type="entry name" value="Exonuclease VII, small subunit"/>
    <property type="match status" value="1"/>
</dbReference>
<comment type="caution">
    <text evidence="8">The sequence shown here is derived from an EMBL/GenBank/DDBJ whole genome shotgun (WGS) entry which is preliminary data.</text>
</comment>
<feature type="region of interest" description="Disordered" evidence="7">
    <location>
        <begin position="72"/>
        <end position="96"/>
    </location>
</feature>
<keyword evidence="4 6" id="KW-0378">Hydrolase</keyword>
<evidence type="ECO:0000256" key="7">
    <source>
        <dbReference type="SAM" id="MobiDB-lite"/>
    </source>
</evidence>
<evidence type="ECO:0000313" key="8">
    <source>
        <dbReference type="EMBL" id="MBZ9567024.1"/>
    </source>
</evidence>
<proteinExistence type="inferred from homology"/>
<evidence type="ECO:0000256" key="5">
    <source>
        <dbReference type="ARBA" id="ARBA00022839"/>
    </source>
</evidence>
<dbReference type="Proteomes" id="UP001319883">
    <property type="component" value="Unassembled WGS sequence"/>
</dbReference>
<dbReference type="InterPro" id="IPR037004">
    <property type="entry name" value="Exonuc_VII_ssu_sf"/>
</dbReference>
<comment type="function">
    <text evidence="6">Bidirectionally degrades single-stranded DNA into large acid-insoluble oligonucleotides, which are then degraded further into small acid-soluble oligonucleotides.</text>
</comment>
<dbReference type="NCBIfam" id="TIGR01280">
    <property type="entry name" value="xseB"/>
    <property type="match status" value="1"/>
</dbReference>
<organism evidence="8 9">
    <name type="scientific">Modicisalibacter tunisiensis</name>
    <dbReference type="NCBI Taxonomy" id="390637"/>
    <lineage>
        <taxon>Bacteria</taxon>
        <taxon>Pseudomonadati</taxon>
        <taxon>Pseudomonadota</taxon>
        <taxon>Gammaproteobacteria</taxon>
        <taxon>Oceanospirillales</taxon>
        <taxon>Halomonadaceae</taxon>
        <taxon>Modicisalibacter</taxon>
    </lineage>
</organism>
<accession>A0ABS7WY10</accession>
<comment type="catalytic activity">
    <reaction evidence="6">
        <text>Exonucleolytic cleavage in either 5'- to 3'- or 3'- to 5'-direction to yield nucleoside 5'-phosphates.</text>
        <dbReference type="EC" id="3.1.11.6"/>
    </reaction>
</comment>
<sequence length="96" mass="10245">MADQESAAPGADEATPDDFAGTLDRLEQLVARLEAGELSLEASLAAFEQGVRLTREAQQRLDAAELQVRALVEQPDGTLEDAPFGPDASPEDDHAR</sequence>
<evidence type="ECO:0000256" key="1">
    <source>
        <dbReference type="ARBA" id="ARBA00009998"/>
    </source>
</evidence>
<dbReference type="PANTHER" id="PTHR34137">
    <property type="entry name" value="EXODEOXYRIBONUCLEASE 7 SMALL SUBUNIT"/>
    <property type="match status" value="1"/>
</dbReference>
<evidence type="ECO:0000256" key="6">
    <source>
        <dbReference type="HAMAP-Rule" id="MF_00337"/>
    </source>
</evidence>
<comment type="subunit">
    <text evidence="6">Heterooligomer composed of large and small subunits.</text>
</comment>
<dbReference type="EC" id="3.1.11.6" evidence="6"/>
<dbReference type="RefSeq" id="WP_224416029.1">
    <property type="nucleotide sequence ID" value="NZ_JAGXFC010000001.1"/>
</dbReference>
<dbReference type="Pfam" id="PF02609">
    <property type="entry name" value="Exonuc_VII_S"/>
    <property type="match status" value="1"/>
</dbReference>
<protein>
    <recommendedName>
        <fullName evidence="6">Exodeoxyribonuclease 7 small subunit</fullName>
        <ecNumber evidence="6">3.1.11.6</ecNumber>
    </recommendedName>
    <alternativeName>
        <fullName evidence="6">Exodeoxyribonuclease VII small subunit</fullName>
        <shortName evidence="6">Exonuclease VII small subunit</shortName>
    </alternativeName>
</protein>
<evidence type="ECO:0000256" key="4">
    <source>
        <dbReference type="ARBA" id="ARBA00022801"/>
    </source>
</evidence>
<evidence type="ECO:0000313" key="9">
    <source>
        <dbReference type="Proteomes" id="UP001319883"/>
    </source>
</evidence>
<keyword evidence="9" id="KW-1185">Reference proteome</keyword>
<dbReference type="SUPFAM" id="SSF116842">
    <property type="entry name" value="XseB-like"/>
    <property type="match status" value="1"/>
</dbReference>
<gene>
    <name evidence="6 8" type="primary">xseB</name>
    <name evidence="8" type="ORF">KGQ91_04885</name>
</gene>
<keyword evidence="3 6" id="KW-0540">Nuclease</keyword>
<comment type="subcellular location">
    <subcellularLocation>
        <location evidence="6">Cytoplasm</location>
    </subcellularLocation>
</comment>